<evidence type="ECO:0000313" key="1">
    <source>
        <dbReference type="EMBL" id="RIA81423.1"/>
    </source>
</evidence>
<accession>A0A397S4T7</accession>
<dbReference type="AlphaFoldDB" id="A0A397S4T7"/>
<dbReference type="PANTHER" id="PTHR43628:SF1">
    <property type="entry name" value="CHITIN SYNTHASE REGULATORY FACTOR 2-RELATED"/>
    <property type="match status" value="1"/>
</dbReference>
<dbReference type="SUPFAM" id="SSF81901">
    <property type="entry name" value="HCP-like"/>
    <property type="match status" value="1"/>
</dbReference>
<dbReference type="Gene3D" id="1.25.40.10">
    <property type="entry name" value="Tetratricopeptide repeat domain"/>
    <property type="match status" value="1"/>
</dbReference>
<evidence type="ECO:0000313" key="2">
    <source>
        <dbReference type="Proteomes" id="UP000265703"/>
    </source>
</evidence>
<keyword evidence="2" id="KW-1185">Reference proteome</keyword>
<feature type="non-terminal residue" evidence="1">
    <location>
        <position position="1"/>
    </location>
</feature>
<comment type="caution">
    <text evidence="1">The sequence shown here is derived from an EMBL/GenBank/DDBJ whole genome shotgun (WGS) entry which is preliminary data.</text>
</comment>
<protein>
    <recommendedName>
        <fullName evidence="3">Sel1 repeat family protein</fullName>
    </recommendedName>
</protein>
<dbReference type="OrthoDB" id="2384430at2759"/>
<dbReference type="EMBL" id="QKYT01000800">
    <property type="protein sequence ID" value="RIA81423.1"/>
    <property type="molecule type" value="Genomic_DNA"/>
</dbReference>
<organism evidence="1 2">
    <name type="scientific">Glomus cerebriforme</name>
    <dbReference type="NCBI Taxonomy" id="658196"/>
    <lineage>
        <taxon>Eukaryota</taxon>
        <taxon>Fungi</taxon>
        <taxon>Fungi incertae sedis</taxon>
        <taxon>Mucoromycota</taxon>
        <taxon>Glomeromycotina</taxon>
        <taxon>Glomeromycetes</taxon>
        <taxon>Glomerales</taxon>
        <taxon>Glomeraceae</taxon>
        <taxon>Glomus</taxon>
    </lineage>
</organism>
<sequence>FVPAQYCLANCYRDGRGVYKDETKAFEWYSKAAEGESKMAQNQLLLFSKGIDEKN</sequence>
<proteinExistence type="predicted"/>
<dbReference type="InterPro" id="IPR052945">
    <property type="entry name" value="Mitotic_Regulator"/>
</dbReference>
<dbReference type="InterPro" id="IPR006597">
    <property type="entry name" value="Sel1-like"/>
</dbReference>
<reference evidence="1 2" key="1">
    <citation type="submission" date="2018-06" db="EMBL/GenBank/DDBJ databases">
        <title>Comparative genomics reveals the genomic features of Rhizophagus irregularis, R. cerebriforme, R. diaphanum and Gigaspora rosea, and their symbiotic lifestyle signature.</title>
        <authorList>
            <person name="Morin E."/>
            <person name="San Clemente H."/>
            <person name="Chen E.C.H."/>
            <person name="De La Providencia I."/>
            <person name="Hainaut M."/>
            <person name="Kuo A."/>
            <person name="Kohler A."/>
            <person name="Murat C."/>
            <person name="Tang N."/>
            <person name="Roy S."/>
            <person name="Loubradou J."/>
            <person name="Henrissat B."/>
            <person name="Grigoriev I.V."/>
            <person name="Corradi N."/>
            <person name="Roux C."/>
            <person name="Martin F.M."/>
        </authorList>
    </citation>
    <scope>NUCLEOTIDE SEQUENCE [LARGE SCALE GENOMIC DNA]</scope>
    <source>
        <strain evidence="1 2">DAOM 227022</strain>
    </source>
</reference>
<dbReference type="PANTHER" id="PTHR43628">
    <property type="entry name" value="ACTIVATOR OF C KINASE PROTEIN 1-RELATED"/>
    <property type="match status" value="1"/>
</dbReference>
<gene>
    <name evidence="1" type="ORF">C1645_837037</name>
</gene>
<dbReference type="InterPro" id="IPR011990">
    <property type="entry name" value="TPR-like_helical_dom_sf"/>
</dbReference>
<evidence type="ECO:0008006" key="3">
    <source>
        <dbReference type="Google" id="ProtNLM"/>
    </source>
</evidence>
<dbReference type="SMART" id="SM00671">
    <property type="entry name" value="SEL1"/>
    <property type="match status" value="1"/>
</dbReference>
<dbReference type="Pfam" id="PF08238">
    <property type="entry name" value="Sel1"/>
    <property type="match status" value="1"/>
</dbReference>
<dbReference type="Proteomes" id="UP000265703">
    <property type="component" value="Unassembled WGS sequence"/>
</dbReference>
<name>A0A397S4T7_9GLOM</name>